<comment type="cofactor">
    <cofactor evidence="3">
        <name>a divalent metal cation</name>
        <dbReference type="ChEBI" id="CHEBI:60240"/>
    </cofactor>
</comment>
<sequence>MSLLQQQQQQQQQYSSFQQASEHRLVLYCEQHPDPSDDLLQCQSTQLIPTLEHFLTSHPHWHQHLAIANIMSTSSPTTKRQTSPSDVSPLSKSVPFYHHSHPEPSLVTRADICILLMNSDKQQKWLKDAHRLCANNNNHSTNGNPPTPKHVILVDPSKPLLPPSPPLLPVDEYKVTTIQHVDQIPSTLHSILSSLHVGDKLVVEAAPSHPQPLIANQVIQEYQGAKKQRLFLFDYDGTLTPIVSRPEMALPTRSLLDYLTALCRDPLNTVWIVSGRDQKFLHDCFGHLQTLGLSAEHGSFMKMPGESQWIDMLKDAVLPWKPEALDIFSTFTSGLPGTEIEQKKSSITWHYRNAHDLDAAVRKSHECHQALLGLPGVDILVGKMNLEVRSVLVNKGNVVKRIRQQQGGDNAVDFVMCAGDDQTDEDMFRALFHDTKTHTILVGPPTKLTLARFCLDTSQQVVDLLGQLVSSPHHKQSSSL</sequence>
<comment type="similarity">
    <text evidence="2">In the C-terminal section; belongs to the trehalose phosphatase family.</text>
</comment>
<dbReference type="InterPro" id="IPR006379">
    <property type="entry name" value="HAD-SF_hydro_IIB"/>
</dbReference>
<dbReference type="PANTHER" id="PTHR10788">
    <property type="entry name" value="TREHALOSE-6-PHOSPHATE SYNTHASE"/>
    <property type="match status" value="1"/>
</dbReference>
<keyword evidence="3" id="KW-0378">Hydrolase</keyword>
<dbReference type="GO" id="GO:0005946">
    <property type="term" value="C:alpha,alpha-trehalose-phosphate synthase complex (UDP-forming)"/>
    <property type="evidence" value="ECO:0007669"/>
    <property type="project" value="TreeGrafter"/>
</dbReference>
<comment type="catalytic activity">
    <reaction evidence="3">
        <text>alpha,alpha-trehalose 6-phosphate + H2O = alpha,alpha-trehalose + phosphate</text>
        <dbReference type="Rhea" id="RHEA:23420"/>
        <dbReference type="ChEBI" id="CHEBI:15377"/>
        <dbReference type="ChEBI" id="CHEBI:16551"/>
        <dbReference type="ChEBI" id="CHEBI:43474"/>
        <dbReference type="ChEBI" id="CHEBI:58429"/>
        <dbReference type="EC" id="3.1.3.12"/>
    </reaction>
</comment>
<dbReference type="NCBIfam" id="TIGR00685">
    <property type="entry name" value="T6PP"/>
    <property type="match status" value="1"/>
</dbReference>
<dbReference type="AlphaFoldDB" id="A0A163JBR3"/>
<dbReference type="NCBIfam" id="TIGR01484">
    <property type="entry name" value="HAD-SF-IIB"/>
    <property type="match status" value="1"/>
</dbReference>
<comment type="pathway">
    <text evidence="3">Glycan biosynthesis; trehalose biosynthesis.</text>
</comment>
<gene>
    <name evidence="4" type="primary">ABSGL_05019.1 scaffold 6272</name>
</gene>
<proteinExistence type="inferred from homology"/>
<dbReference type="EMBL" id="LT552697">
    <property type="protein sequence ID" value="SAL99405.1"/>
    <property type="molecule type" value="Genomic_DNA"/>
</dbReference>
<name>A0A163JBR3_ABSGL</name>
<evidence type="ECO:0000256" key="2">
    <source>
        <dbReference type="ARBA" id="ARBA00006330"/>
    </source>
</evidence>
<evidence type="ECO:0000256" key="3">
    <source>
        <dbReference type="RuleBase" id="RU361117"/>
    </source>
</evidence>
<dbReference type="Gene3D" id="3.40.50.1000">
    <property type="entry name" value="HAD superfamily/HAD-like"/>
    <property type="match status" value="1"/>
</dbReference>
<dbReference type="GO" id="GO:0003825">
    <property type="term" value="F:alpha,alpha-trehalose-phosphate synthase (UDP-forming) activity"/>
    <property type="evidence" value="ECO:0007669"/>
    <property type="project" value="TreeGrafter"/>
</dbReference>
<dbReference type="Pfam" id="PF02358">
    <property type="entry name" value="Trehalose_PPase"/>
    <property type="match status" value="1"/>
</dbReference>
<dbReference type="Gene3D" id="3.30.70.1020">
    <property type="entry name" value="Trehalose-6-phosphate phosphatase related protein, domain 2"/>
    <property type="match status" value="1"/>
</dbReference>
<evidence type="ECO:0000256" key="1">
    <source>
        <dbReference type="ARBA" id="ARBA00005409"/>
    </source>
</evidence>
<dbReference type="InParanoid" id="A0A163JBR3"/>
<keyword evidence="5" id="KW-1185">Reference proteome</keyword>
<dbReference type="InterPro" id="IPR036412">
    <property type="entry name" value="HAD-like_sf"/>
</dbReference>
<dbReference type="GO" id="GO:0004805">
    <property type="term" value="F:trehalose-phosphatase activity"/>
    <property type="evidence" value="ECO:0007669"/>
    <property type="project" value="UniProtKB-EC"/>
</dbReference>
<dbReference type="InterPro" id="IPR001830">
    <property type="entry name" value="Glyco_trans_20"/>
</dbReference>
<evidence type="ECO:0000313" key="5">
    <source>
        <dbReference type="Proteomes" id="UP000078561"/>
    </source>
</evidence>
<reference evidence="4" key="1">
    <citation type="submission" date="2016-04" db="EMBL/GenBank/DDBJ databases">
        <authorList>
            <person name="Evans L.H."/>
            <person name="Alamgir A."/>
            <person name="Owens N."/>
            <person name="Weber N.D."/>
            <person name="Virtaneva K."/>
            <person name="Barbian K."/>
            <person name="Babar A."/>
            <person name="Rosenke K."/>
        </authorList>
    </citation>
    <scope>NUCLEOTIDE SEQUENCE [LARGE SCALE GENOMIC DNA]</scope>
    <source>
        <strain evidence="4">CBS 101.48</strain>
    </source>
</reference>
<evidence type="ECO:0000313" key="4">
    <source>
        <dbReference type="EMBL" id="SAL99405.1"/>
    </source>
</evidence>
<dbReference type="InterPro" id="IPR003337">
    <property type="entry name" value="Trehalose_PPase"/>
</dbReference>
<dbReference type="EC" id="3.1.3.12" evidence="3"/>
<dbReference type="OrthoDB" id="755951at2759"/>
<dbReference type="GO" id="GO:0005992">
    <property type="term" value="P:trehalose biosynthetic process"/>
    <property type="evidence" value="ECO:0007669"/>
    <property type="project" value="UniProtKB-UniPathway"/>
</dbReference>
<dbReference type="STRING" id="4829.A0A163JBR3"/>
<comment type="similarity">
    <text evidence="3">Belongs to the trehalose phosphatase family.</text>
</comment>
<dbReference type="GO" id="GO:0005829">
    <property type="term" value="C:cytosol"/>
    <property type="evidence" value="ECO:0007669"/>
    <property type="project" value="TreeGrafter"/>
</dbReference>
<protein>
    <recommendedName>
        <fullName evidence="3">Trehalose 6-phosphate phosphatase</fullName>
        <ecNumber evidence="3">3.1.3.12</ecNumber>
    </recommendedName>
</protein>
<accession>A0A163JBR3</accession>
<dbReference type="Proteomes" id="UP000078561">
    <property type="component" value="Unassembled WGS sequence"/>
</dbReference>
<comment type="similarity">
    <text evidence="1">In the N-terminal section; belongs to the glycosyltransferase 20 family.</text>
</comment>
<dbReference type="UniPathway" id="UPA00299"/>
<organism evidence="4">
    <name type="scientific">Absidia glauca</name>
    <name type="common">Pin mould</name>
    <dbReference type="NCBI Taxonomy" id="4829"/>
    <lineage>
        <taxon>Eukaryota</taxon>
        <taxon>Fungi</taxon>
        <taxon>Fungi incertae sedis</taxon>
        <taxon>Mucoromycota</taxon>
        <taxon>Mucoromycotina</taxon>
        <taxon>Mucoromycetes</taxon>
        <taxon>Mucorales</taxon>
        <taxon>Cunninghamellaceae</taxon>
        <taxon>Absidia</taxon>
    </lineage>
</organism>
<dbReference type="PANTHER" id="PTHR10788:SF123">
    <property type="entry name" value="TREHALOSE-PHOSPHATASE"/>
    <property type="match status" value="1"/>
</dbReference>
<dbReference type="SUPFAM" id="SSF56784">
    <property type="entry name" value="HAD-like"/>
    <property type="match status" value="1"/>
</dbReference>
<dbReference type="CDD" id="cd01627">
    <property type="entry name" value="HAD_TPP"/>
    <property type="match status" value="1"/>
</dbReference>
<comment type="function">
    <text evidence="3">Removes the phosphate from trehalose 6-phosphate to produce free trehalose.</text>
</comment>
<dbReference type="InterPro" id="IPR023214">
    <property type="entry name" value="HAD_sf"/>
</dbReference>